<feature type="compositionally biased region" description="Basic and acidic residues" evidence="1">
    <location>
        <begin position="167"/>
        <end position="178"/>
    </location>
</feature>
<keyword evidence="3" id="KW-1185">Reference proteome</keyword>
<accession>A0A225V3V1</accession>
<evidence type="ECO:0000313" key="3">
    <source>
        <dbReference type="Proteomes" id="UP000198211"/>
    </source>
</evidence>
<reference evidence="3" key="1">
    <citation type="submission" date="2017-03" db="EMBL/GenBank/DDBJ databases">
        <title>Phytopthora megakarya and P. palmivora, two closely related causual agents of cacao black pod achieved similar genome size and gene model numbers by different mechanisms.</title>
        <authorList>
            <person name="Ali S."/>
            <person name="Shao J."/>
            <person name="Larry D.J."/>
            <person name="Kronmiller B."/>
            <person name="Shen D."/>
            <person name="Strem M.D."/>
            <person name="Melnick R.L."/>
            <person name="Guiltinan M.J."/>
            <person name="Tyler B.M."/>
            <person name="Meinhardt L.W."/>
            <person name="Bailey B.A."/>
        </authorList>
    </citation>
    <scope>NUCLEOTIDE SEQUENCE [LARGE SCALE GENOMIC DNA]</scope>
    <source>
        <strain evidence="3">zdho120</strain>
    </source>
</reference>
<evidence type="ECO:0000313" key="2">
    <source>
        <dbReference type="EMBL" id="OWZ00606.1"/>
    </source>
</evidence>
<feature type="compositionally biased region" description="Low complexity" evidence="1">
    <location>
        <begin position="197"/>
        <end position="210"/>
    </location>
</feature>
<sequence length="349" mass="39682">MGRSKSSLAVKRTLCIFSDQKLSIEQGQSRFPDFLALSDLRQDTLLTMQPGFGYSLAVQMMRDNAVAHHEFPENKLCDMLVQMMYNRCLDDTPWTQHVPDLYFKTAEVTLLAGVYPPEWPEIRDVRDDARTAHHGIEIADSEEEDDPKDEDYNAQEDEAEASEDDVIFCRRDSKKAKYPDLFSSSDESSRDEKNKQSSPSKPGSLSPISSSGGGNNGKKPKRKVSGKRKRHASGGSSDSERASGTYTPSPRRPRPRGSNVRTKSRLAMLRYEDVTDADKAEFEVADRDIVSWRRRGILIRFSPKKDGSERQTPGFPDYAPQMNEVVFLKRRWTPQYRQYLDLLAKNSGR</sequence>
<gene>
    <name evidence="2" type="ORF">PHMEG_00028164</name>
</gene>
<feature type="compositionally biased region" description="Polar residues" evidence="1">
    <location>
        <begin position="234"/>
        <end position="247"/>
    </location>
</feature>
<dbReference type="STRING" id="4795.A0A225V3V1"/>
<feature type="compositionally biased region" description="Acidic residues" evidence="1">
    <location>
        <begin position="139"/>
        <end position="166"/>
    </location>
</feature>
<feature type="region of interest" description="Disordered" evidence="1">
    <location>
        <begin position="136"/>
        <end position="265"/>
    </location>
</feature>
<protein>
    <submittedName>
        <fullName evidence="2">Uncharacterized protein</fullName>
    </submittedName>
</protein>
<feature type="compositionally biased region" description="Basic residues" evidence="1">
    <location>
        <begin position="218"/>
        <end position="232"/>
    </location>
</feature>
<dbReference type="AlphaFoldDB" id="A0A225V3V1"/>
<dbReference type="OrthoDB" id="129493at2759"/>
<name>A0A225V3V1_9STRA</name>
<comment type="caution">
    <text evidence="2">The sequence shown here is derived from an EMBL/GenBank/DDBJ whole genome shotgun (WGS) entry which is preliminary data.</text>
</comment>
<dbReference type="Proteomes" id="UP000198211">
    <property type="component" value="Unassembled WGS sequence"/>
</dbReference>
<organism evidence="2 3">
    <name type="scientific">Phytophthora megakarya</name>
    <dbReference type="NCBI Taxonomy" id="4795"/>
    <lineage>
        <taxon>Eukaryota</taxon>
        <taxon>Sar</taxon>
        <taxon>Stramenopiles</taxon>
        <taxon>Oomycota</taxon>
        <taxon>Peronosporomycetes</taxon>
        <taxon>Peronosporales</taxon>
        <taxon>Peronosporaceae</taxon>
        <taxon>Phytophthora</taxon>
    </lineage>
</organism>
<dbReference type="EMBL" id="NBNE01007479">
    <property type="protein sequence ID" value="OWZ00606.1"/>
    <property type="molecule type" value="Genomic_DNA"/>
</dbReference>
<proteinExistence type="predicted"/>
<evidence type="ECO:0000256" key="1">
    <source>
        <dbReference type="SAM" id="MobiDB-lite"/>
    </source>
</evidence>